<name>J0ZJY8_9HYPH</name>
<dbReference type="GO" id="GO:0008915">
    <property type="term" value="F:lipid-A-disaccharide synthase activity"/>
    <property type="evidence" value="ECO:0007669"/>
    <property type="project" value="UniProtKB-UniRule"/>
</dbReference>
<keyword evidence="8" id="KW-0808">Transferase</keyword>
<evidence type="ECO:0000256" key="7">
    <source>
        <dbReference type="ARBA" id="ARBA00022676"/>
    </source>
</evidence>
<comment type="caution">
    <text evidence="12">The sequence shown here is derived from an EMBL/GenBank/DDBJ whole genome shotgun (WGS) entry which is preliminary data.</text>
</comment>
<dbReference type="Proteomes" id="UP000008952">
    <property type="component" value="Unassembled WGS sequence"/>
</dbReference>
<keyword evidence="6" id="KW-0441">Lipid A biosynthesis</keyword>
<evidence type="ECO:0000313" key="13">
    <source>
        <dbReference type="Proteomes" id="UP000008952"/>
    </source>
</evidence>
<dbReference type="PANTHER" id="PTHR30372:SF4">
    <property type="entry name" value="LIPID-A-DISACCHARIDE SYNTHASE, MITOCHONDRIAL-RELATED"/>
    <property type="match status" value="1"/>
</dbReference>
<evidence type="ECO:0000256" key="6">
    <source>
        <dbReference type="ARBA" id="ARBA00022556"/>
    </source>
</evidence>
<evidence type="ECO:0000256" key="2">
    <source>
        <dbReference type="ARBA" id="ARBA00007868"/>
    </source>
</evidence>
<dbReference type="PANTHER" id="PTHR30372">
    <property type="entry name" value="LIPID-A-DISACCHARIDE SYNTHASE"/>
    <property type="match status" value="1"/>
</dbReference>
<accession>J0ZJY8</accession>
<evidence type="ECO:0000256" key="9">
    <source>
        <dbReference type="ARBA" id="ARBA00023098"/>
    </source>
</evidence>
<dbReference type="InterPro" id="IPR003835">
    <property type="entry name" value="Glyco_trans_19"/>
</dbReference>
<evidence type="ECO:0000256" key="3">
    <source>
        <dbReference type="ARBA" id="ARBA00012687"/>
    </source>
</evidence>
<evidence type="ECO:0000256" key="1">
    <source>
        <dbReference type="ARBA" id="ARBA00002056"/>
    </source>
</evidence>
<dbReference type="EC" id="2.4.1.182" evidence="3 11"/>
<dbReference type="EMBL" id="AIMB01000008">
    <property type="protein sequence ID" value="EJF88638.1"/>
    <property type="molecule type" value="Genomic_DNA"/>
</dbReference>
<dbReference type="PATRIC" id="fig|1094558.3.peg.1287"/>
<organism evidence="12 13">
    <name type="scientific">Bartonella tamiae Th239</name>
    <dbReference type="NCBI Taxonomy" id="1094558"/>
    <lineage>
        <taxon>Bacteria</taxon>
        <taxon>Pseudomonadati</taxon>
        <taxon>Pseudomonadota</taxon>
        <taxon>Alphaproteobacteria</taxon>
        <taxon>Hyphomicrobiales</taxon>
        <taxon>Bartonellaceae</taxon>
        <taxon>Bartonella</taxon>
    </lineage>
</organism>
<gene>
    <name evidence="12" type="ORF">ME5_01189</name>
</gene>
<dbReference type="GO" id="GO:0009245">
    <property type="term" value="P:lipid A biosynthetic process"/>
    <property type="evidence" value="ECO:0007669"/>
    <property type="project" value="UniProtKB-UniRule"/>
</dbReference>
<dbReference type="Pfam" id="PF02684">
    <property type="entry name" value="LpxB"/>
    <property type="match status" value="1"/>
</dbReference>
<keyword evidence="5" id="KW-0444">Lipid biosynthesis</keyword>
<dbReference type="RefSeq" id="WP_008039359.1">
    <property type="nucleotide sequence ID" value="NZ_JH725147.1"/>
</dbReference>
<evidence type="ECO:0000256" key="5">
    <source>
        <dbReference type="ARBA" id="ARBA00022516"/>
    </source>
</evidence>
<evidence type="ECO:0000256" key="10">
    <source>
        <dbReference type="ARBA" id="ARBA00048975"/>
    </source>
</evidence>
<dbReference type="eggNOG" id="COG0763">
    <property type="taxonomic scope" value="Bacteria"/>
</dbReference>
<comment type="catalytic activity">
    <reaction evidence="10">
        <text>a lipid X + a UDP-2-N,3-O-bis[(3R)-3-hydroxyacyl]-alpha-D-glucosamine = a lipid A disaccharide + UDP + H(+)</text>
        <dbReference type="Rhea" id="RHEA:67828"/>
        <dbReference type="ChEBI" id="CHEBI:15378"/>
        <dbReference type="ChEBI" id="CHEBI:58223"/>
        <dbReference type="ChEBI" id="CHEBI:137748"/>
        <dbReference type="ChEBI" id="CHEBI:176338"/>
        <dbReference type="ChEBI" id="CHEBI:176343"/>
        <dbReference type="EC" id="2.4.1.182"/>
    </reaction>
</comment>
<keyword evidence="13" id="KW-1185">Reference proteome</keyword>
<evidence type="ECO:0000256" key="4">
    <source>
        <dbReference type="ARBA" id="ARBA00020902"/>
    </source>
</evidence>
<dbReference type="NCBIfam" id="TIGR00215">
    <property type="entry name" value="lpxB"/>
    <property type="match status" value="1"/>
</dbReference>
<dbReference type="AlphaFoldDB" id="J0ZJY8"/>
<sequence length="389" mass="43910">MAERVLKIAIVAGEESGDLLAADLIDNLKKKTKCKIELIGVGGHHLQKLGLKSFFDADDIALMGLGSVLKKIPRLLRHIFQLSHYIAREKPDILIIVDSPDFTHRIAKKVRKLAPNIAIVKYIAPSVWAWRPHRAKKMCDFIDHVLVILPFEERVMKELDGPPATYVGHRLLTHPFLKKIEKERQNLQNDHSFSKTVLVLPGSRRSEIRNLIPIFGSSLDILKTRHPDIHIILPTLPHLENEVRNLTKDWSFNFKIVLGDEEKWCAFSKARVALAASGTVSLELALANIPMVLGYKADFFSKIFLMPKIKIWSAALPNIISDQPIVPEYFNEFLRPGMLARQVEQLLNDGPSRQAQLNGFENICAIMKTHESAGEIASQAVLPYITNLK</sequence>
<dbReference type="GO" id="GO:0016020">
    <property type="term" value="C:membrane"/>
    <property type="evidence" value="ECO:0007669"/>
    <property type="project" value="GOC"/>
</dbReference>
<evidence type="ECO:0000256" key="11">
    <source>
        <dbReference type="NCBIfam" id="TIGR00215"/>
    </source>
</evidence>
<dbReference type="GO" id="GO:0005543">
    <property type="term" value="F:phospholipid binding"/>
    <property type="evidence" value="ECO:0007669"/>
    <property type="project" value="TreeGrafter"/>
</dbReference>
<comment type="function">
    <text evidence="1">Condensation of UDP-2,3-diacylglucosamine and 2,3-diacylglucosamine-1-phosphate to form lipid A disaccharide, a precursor of lipid A, a phosphorylated glycolipid that anchors the lipopolysaccharide to the outer membrane of the cell.</text>
</comment>
<keyword evidence="7" id="KW-0328">Glycosyltransferase</keyword>
<keyword evidence="9" id="KW-0443">Lipid metabolism</keyword>
<dbReference type="STRING" id="1094558.ME5_01189"/>
<reference evidence="12 13" key="1">
    <citation type="submission" date="2012-03" db="EMBL/GenBank/DDBJ databases">
        <title>The Genome Sequence of Bartonella tamiae Th239.</title>
        <authorList>
            <consortium name="The Broad Institute Genome Sequencing Platform"/>
            <consortium name="The Broad Institute Genome Sequencing Center for Infectious Disease"/>
            <person name="Feldgarden M."/>
            <person name="Kirby J."/>
            <person name="Kosoy M."/>
            <person name="Birtles R."/>
            <person name="Probert W.S."/>
            <person name="Chiaraviglio L."/>
            <person name="Young S.K."/>
            <person name="Zeng Q."/>
            <person name="Gargeya S."/>
            <person name="Fitzgerald M."/>
            <person name="Haas B."/>
            <person name="Abouelleil A."/>
            <person name="Alvarado L."/>
            <person name="Arachchi H.M."/>
            <person name="Berlin A."/>
            <person name="Chapman S.B."/>
            <person name="Gearin G."/>
            <person name="Goldberg J."/>
            <person name="Griggs A."/>
            <person name="Gujja S."/>
            <person name="Hansen M."/>
            <person name="Heiman D."/>
            <person name="Howarth C."/>
            <person name="Larimer J."/>
            <person name="Lui A."/>
            <person name="MacDonald P.J.P."/>
            <person name="McCowen C."/>
            <person name="Montmayeur A."/>
            <person name="Murphy C."/>
            <person name="Neiman D."/>
            <person name="Pearson M."/>
            <person name="Priest M."/>
            <person name="Roberts A."/>
            <person name="Saif S."/>
            <person name="Shea T."/>
            <person name="Sisk P."/>
            <person name="Stolte C."/>
            <person name="Sykes S."/>
            <person name="Wortman J."/>
            <person name="Nusbaum C."/>
            <person name="Birren B."/>
        </authorList>
    </citation>
    <scope>NUCLEOTIDE SEQUENCE [LARGE SCALE GENOMIC DNA]</scope>
    <source>
        <strain evidence="12 13">Th239</strain>
    </source>
</reference>
<comment type="similarity">
    <text evidence="2">Belongs to the LpxB family.</text>
</comment>
<dbReference type="OrthoDB" id="9801642at2"/>
<protein>
    <recommendedName>
        <fullName evidence="4 11">Lipid-A-disaccharide synthase</fullName>
        <ecNumber evidence="3 11">2.4.1.182</ecNumber>
    </recommendedName>
</protein>
<evidence type="ECO:0000256" key="8">
    <source>
        <dbReference type="ARBA" id="ARBA00022679"/>
    </source>
</evidence>
<evidence type="ECO:0000313" key="12">
    <source>
        <dbReference type="EMBL" id="EJF88638.1"/>
    </source>
</evidence>
<proteinExistence type="inferred from homology"/>
<dbReference type="SUPFAM" id="SSF53756">
    <property type="entry name" value="UDP-Glycosyltransferase/glycogen phosphorylase"/>
    <property type="match status" value="1"/>
</dbReference>
<dbReference type="HOGENOM" id="CLU_036577_3_0_5"/>